<dbReference type="Pfam" id="PF00089">
    <property type="entry name" value="Trypsin"/>
    <property type="match status" value="1"/>
</dbReference>
<dbReference type="PANTHER" id="PTHR24276">
    <property type="entry name" value="POLYSERASE-RELATED"/>
    <property type="match status" value="1"/>
</dbReference>
<organism evidence="11">
    <name type="scientific">Pectinophora gossypiella</name>
    <name type="common">Cotton pink bollworm</name>
    <name type="synonym">Depressaria gossypiella</name>
    <dbReference type="NCBI Taxonomy" id="13191"/>
    <lineage>
        <taxon>Eukaryota</taxon>
        <taxon>Metazoa</taxon>
        <taxon>Ecdysozoa</taxon>
        <taxon>Arthropoda</taxon>
        <taxon>Hexapoda</taxon>
        <taxon>Insecta</taxon>
        <taxon>Pterygota</taxon>
        <taxon>Neoptera</taxon>
        <taxon>Endopterygota</taxon>
        <taxon>Lepidoptera</taxon>
        <taxon>Glossata</taxon>
        <taxon>Ditrysia</taxon>
        <taxon>Gelechioidea</taxon>
        <taxon>Gelechiidae</taxon>
        <taxon>Apatetrinae</taxon>
        <taxon>Pectinophora</taxon>
    </lineage>
</organism>
<name>A0A1E1WAD4_PECGO</name>
<dbReference type="CDD" id="cd00190">
    <property type="entry name" value="Tryp_SPc"/>
    <property type="match status" value="1"/>
</dbReference>
<feature type="chain" id="PRO_5012294635" description="Peptidase S1 domain-containing protein" evidence="9">
    <location>
        <begin position="16"/>
        <end position="273"/>
    </location>
</feature>
<dbReference type="InterPro" id="IPR018114">
    <property type="entry name" value="TRYPSIN_HIS"/>
</dbReference>
<evidence type="ECO:0000259" key="10">
    <source>
        <dbReference type="PROSITE" id="PS50240"/>
    </source>
</evidence>
<dbReference type="AlphaFoldDB" id="A0A1E1WAD4"/>
<dbReference type="FunFam" id="2.40.10.10:FF:000077">
    <property type="entry name" value="Predicted protein"/>
    <property type="match status" value="1"/>
</dbReference>
<evidence type="ECO:0000256" key="4">
    <source>
        <dbReference type="ARBA" id="ARBA00022801"/>
    </source>
</evidence>
<evidence type="ECO:0000256" key="3">
    <source>
        <dbReference type="ARBA" id="ARBA00022729"/>
    </source>
</evidence>
<dbReference type="PRINTS" id="PR00722">
    <property type="entry name" value="CHYMOTRYPSIN"/>
</dbReference>
<dbReference type="Gene3D" id="2.40.10.10">
    <property type="entry name" value="Trypsin-like serine proteases"/>
    <property type="match status" value="1"/>
</dbReference>
<evidence type="ECO:0000256" key="9">
    <source>
        <dbReference type="SAM" id="SignalP"/>
    </source>
</evidence>
<feature type="domain" description="Peptidase S1" evidence="10">
    <location>
        <begin position="30"/>
        <end position="272"/>
    </location>
</feature>
<sequence length="273" mass="28887">MRVIILLALVGAALARSAIPGALPRQHERIVGGSPTTVETYPYISNMQYLVWGVFWSTSCGGSLITTRTILSAAHCYSGDSPSSWRVRLGSTFSSSGGTIHNVNSFTIHESYNRPGSLENDVAIVHLATPATISASVQLARIAGPNYIVPAGTVTTTLGWGTLSSGGSAPEQLQHVDVNIINHQLCAERYAFLKTQPGFQNWPDLTASMLCAGILDVGGKDACQGDSGGPLAHQGDILVGVVSWGYRCADAFYPGVYADVAYLSNWIVENGSI</sequence>
<keyword evidence="2 8" id="KW-0645">Protease</keyword>
<comment type="similarity">
    <text evidence="1">Belongs to the peptidase S1 family.</text>
</comment>
<dbReference type="EMBL" id="GDQN01007155">
    <property type="protein sequence ID" value="JAT83899.1"/>
    <property type="molecule type" value="Transcribed_RNA"/>
</dbReference>
<evidence type="ECO:0000256" key="7">
    <source>
        <dbReference type="ARBA" id="ARBA00023157"/>
    </source>
</evidence>
<evidence type="ECO:0000256" key="2">
    <source>
        <dbReference type="ARBA" id="ARBA00022670"/>
    </source>
</evidence>
<reference evidence="11" key="1">
    <citation type="submission" date="2015-09" db="EMBL/GenBank/DDBJ databases">
        <title>De novo assembly of Pectinophora gossypiella (Pink Bollworm) gut transcriptome.</title>
        <authorList>
            <person name="Tassone E.E."/>
        </authorList>
    </citation>
    <scope>NUCLEOTIDE SEQUENCE</scope>
</reference>
<evidence type="ECO:0000313" key="11">
    <source>
        <dbReference type="EMBL" id="JAT83899.1"/>
    </source>
</evidence>
<evidence type="ECO:0000256" key="8">
    <source>
        <dbReference type="RuleBase" id="RU363034"/>
    </source>
</evidence>
<keyword evidence="4 8" id="KW-0378">Hydrolase</keyword>
<dbReference type="GO" id="GO:0006508">
    <property type="term" value="P:proteolysis"/>
    <property type="evidence" value="ECO:0007669"/>
    <property type="project" value="UniProtKB-KW"/>
</dbReference>
<keyword evidence="7" id="KW-1015">Disulfide bond</keyword>
<dbReference type="PROSITE" id="PS00135">
    <property type="entry name" value="TRYPSIN_SER"/>
    <property type="match status" value="1"/>
</dbReference>
<dbReference type="InterPro" id="IPR050430">
    <property type="entry name" value="Peptidase_S1"/>
</dbReference>
<dbReference type="PROSITE" id="PS50240">
    <property type="entry name" value="TRYPSIN_DOM"/>
    <property type="match status" value="1"/>
</dbReference>
<evidence type="ECO:0000256" key="1">
    <source>
        <dbReference type="ARBA" id="ARBA00007664"/>
    </source>
</evidence>
<dbReference type="InterPro" id="IPR009003">
    <property type="entry name" value="Peptidase_S1_PA"/>
</dbReference>
<feature type="signal peptide" evidence="9">
    <location>
        <begin position="1"/>
        <end position="15"/>
    </location>
</feature>
<dbReference type="InterPro" id="IPR001254">
    <property type="entry name" value="Trypsin_dom"/>
</dbReference>
<keyword evidence="5 8" id="KW-0720">Serine protease</keyword>
<proteinExistence type="inferred from homology"/>
<protein>
    <recommendedName>
        <fullName evidence="10">Peptidase S1 domain-containing protein</fullName>
    </recommendedName>
</protein>
<keyword evidence="3 9" id="KW-0732">Signal</keyword>
<evidence type="ECO:0000256" key="6">
    <source>
        <dbReference type="ARBA" id="ARBA00023145"/>
    </source>
</evidence>
<dbReference type="InterPro" id="IPR043504">
    <property type="entry name" value="Peptidase_S1_PA_chymotrypsin"/>
</dbReference>
<dbReference type="InterPro" id="IPR001314">
    <property type="entry name" value="Peptidase_S1A"/>
</dbReference>
<dbReference type="InterPro" id="IPR033116">
    <property type="entry name" value="TRYPSIN_SER"/>
</dbReference>
<dbReference type="SMART" id="SM00020">
    <property type="entry name" value="Tryp_SPc"/>
    <property type="match status" value="1"/>
</dbReference>
<accession>A0A1E1WAD4</accession>
<dbReference type="GO" id="GO:0004252">
    <property type="term" value="F:serine-type endopeptidase activity"/>
    <property type="evidence" value="ECO:0007669"/>
    <property type="project" value="InterPro"/>
</dbReference>
<dbReference type="PROSITE" id="PS00134">
    <property type="entry name" value="TRYPSIN_HIS"/>
    <property type="match status" value="1"/>
</dbReference>
<keyword evidence="6" id="KW-0865">Zymogen</keyword>
<dbReference type="PANTHER" id="PTHR24276:SF91">
    <property type="entry name" value="AT26814P-RELATED"/>
    <property type="match status" value="1"/>
</dbReference>
<dbReference type="SUPFAM" id="SSF50494">
    <property type="entry name" value="Trypsin-like serine proteases"/>
    <property type="match status" value="1"/>
</dbReference>
<evidence type="ECO:0000256" key="5">
    <source>
        <dbReference type="ARBA" id="ARBA00022825"/>
    </source>
</evidence>
<gene>
    <name evidence="11" type="ORF">g.2750</name>
</gene>
<dbReference type="OrthoDB" id="10059102at2759"/>